<organism evidence="1 2">
    <name type="scientific">Shewanella halifaxensis (strain HAW-EB4)</name>
    <dbReference type="NCBI Taxonomy" id="458817"/>
    <lineage>
        <taxon>Bacteria</taxon>
        <taxon>Pseudomonadati</taxon>
        <taxon>Pseudomonadota</taxon>
        <taxon>Gammaproteobacteria</taxon>
        <taxon>Alteromonadales</taxon>
        <taxon>Shewanellaceae</taxon>
        <taxon>Shewanella</taxon>
    </lineage>
</organism>
<evidence type="ECO:0000313" key="2">
    <source>
        <dbReference type="Proteomes" id="UP000001317"/>
    </source>
</evidence>
<reference evidence="1" key="1">
    <citation type="submission" date="2008-01" db="EMBL/GenBank/DDBJ databases">
        <title>Complete sequence of Shewanella halifaxensis HAW-EB4.</title>
        <authorList>
            <consortium name="US DOE Joint Genome Institute"/>
            <person name="Copeland A."/>
            <person name="Lucas S."/>
            <person name="Lapidus A."/>
            <person name="Glavina del Rio T."/>
            <person name="Dalin E."/>
            <person name="Tice H."/>
            <person name="Bruce D."/>
            <person name="Goodwin L."/>
            <person name="Pitluck S."/>
            <person name="Sims D."/>
            <person name="Brettin T."/>
            <person name="Detter J.C."/>
            <person name="Han C."/>
            <person name="Kuske C.R."/>
            <person name="Schmutz J."/>
            <person name="Larimer F."/>
            <person name="Land M."/>
            <person name="Hauser L."/>
            <person name="Kyrpides N."/>
            <person name="Kim E."/>
            <person name="Zhao J.-S."/>
            <person name="Richardson P."/>
        </authorList>
    </citation>
    <scope>NUCLEOTIDE SEQUENCE [LARGE SCALE GENOMIC DNA]</scope>
    <source>
        <strain evidence="1">HAW-EB4</strain>
    </source>
</reference>
<proteinExistence type="predicted"/>
<dbReference type="Proteomes" id="UP000001317">
    <property type="component" value="Chromosome"/>
</dbReference>
<protein>
    <recommendedName>
        <fullName evidence="3">P2 phage tail completion R family protein</fullName>
    </recommendedName>
</protein>
<dbReference type="EMBL" id="CP000931">
    <property type="protein sequence ID" value="ABZ75894.1"/>
    <property type="molecule type" value="Genomic_DNA"/>
</dbReference>
<dbReference type="OrthoDB" id="5816387at2"/>
<dbReference type="eggNOG" id="ENOG50335VJ">
    <property type="taxonomic scope" value="Bacteria"/>
</dbReference>
<dbReference type="InterPro" id="IPR009678">
    <property type="entry name" value="Phage_tail_completion_R"/>
</dbReference>
<dbReference type="HOGENOM" id="CLU_135548_0_0_6"/>
<dbReference type="AlphaFoldDB" id="B0TKU2"/>
<evidence type="ECO:0000313" key="1">
    <source>
        <dbReference type="EMBL" id="ABZ75894.1"/>
    </source>
</evidence>
<keyword evidence="2" id="KW-1185">Reference proteome</keyword>
<evidence type="ECO:0008006" key="3">
    <source>
        <dbReference type="Google" id="ProtNLM"/>
    </source>
</evidence>
<gene>
    <name evidence="1" type="ordered locus">Shal_1326</name>
</gene>
<accession>B0TKU2</accession>
<sequence>MSQANTQYQTKTQLQQLCEFLLTSLQPVIKANNIDAWQERGTLILSGEDKGIDGYQVAKWKYNAVIAFEQFPHRRINSYNLLAIVSAYLIDSEWPRDVYGLDDPEIDIDVVSKDNATILIELQLMDDIELIPDDNGPVQFNGGRYRVSLVPINIAESVDLQQRGDE</sequence>
<name>B0TKU2_SHEHH</name>
<dbReference type="STRING" id="458817.Shal_1326"/>
<dbReference type="RefSeq" id="WP_012276435.1">
    <property type="nucleotide sequence ID" value="NC_010334.1"/>
</dbReference>
<dbReference type="KEGG" id="shl:Shal_1326"/>
<dbReference type="Pfam" id="PF06891">
    <property type="entry name" value="P2_Phage_GpR"/>
    <property type="match status" value="1"/>
</dbReference>